<organism evidence="1 2">
    <name type="scientific">Phytophthora aleatoria</name>
    <dbReference type="NCBI Taxonomy" id="2496075"/>
    <lineage>
        <taxon>Eukaryota</taxon>
        <taxon>Sar</taxon>
        <taxon>Stramenopiles</taxon>
        <taxon>Oomycota</taxon>
        <taxon>Peronosporomycetes</taxon>
        <taxon>Peronosporales</taxon>
        <taxon>Peronosporaceae</taxon>
        <taxon>Phytophthora</taxon>
    </lineage>
</organism>
<proteinExistence type="predicted"/>
<dbReference type="Proteomes" id="UP000709295">
    <property type="component" value="Unassembled WGS sequence"/>
</dbReference>
<evidence type="ECO:0000313" key="1">
    <source>
        <dbReference type="EMBL" id="KAG6960015.1"/>
    </source>
</evidence>
<gene>
    <name evidence="1" type="ORF">JG688_00009818</name>
</gene>
<accession>A0A8J5M254</accession>
<evidence type="ECO:0000313" key="2">
    <source>
        <dbReference type="Proteomes" id="UP000709295"/>
    </source>
</evidence>
<dbReference type="EMBL" id="JAENGY010000583">
    <property type="protein sequence ID" value="KAG6960015.1"/>
    <property type="molecule type" value="Genomic_DNA"/>
</dbReference>
<keyword evidence="2" id="KW-1185">Reference proteome</keyword>
<name>A0A8J5M254_9STRA</name>
<sequence>MPELQREWPRVANLAPTRTTRTSTTRTTRTTVIAKARAPTPPATECSNYEYRKERRLQLRLLPQLLLVVRW</sequence>
<protein>
    <submittedName>
        <fullName evidence="1">Uncharacterized protein</fullName>
    </submittedName>
</protein>
<dbReference type="AlphaFoldDB" id="A0A8J5M254"/>
<comment type="caution">
    <text evidence="1">The sequence shown here is derived from an EMBL/GenBank/DDBJ whole genome shotgun (WGS) entry which is preliminary data.</text>
</comment>
<reference evidence="1" key="1">
    <citation type="submission" date="2021-01" db="EMBL/GenBank/DDBJ databases">
        <title>Phytophthora aleatoria, a newly-described species from Pinus radiata is distinct from Phytophthora cactorum isolates based on comparative genomics.</title>
        <authorList>
            <person name="Mcdougal R."/>
            <person name="Panda P."/>
            <person name="Williams N."/>
            <person name="Studholme D.J."/>
        </authorList>
    </citation>
    <scope>NUCLEOTIDE SEQUENCE</scope>
    <source>
        <strain evidence="1">NZFS 4037</strain>
    </source>
</reference>